<evidence type="ECO:0000259" key="4">
    <source>
        <dbReference type="PROSITE" id="PS50043"/>
    </source>
</evidence>
<dbReference type="SMART" id="SM00421">
    <property type="entry name" value="HTH_LUXR"/>
    <property type="match status" value="1"/>
</dbReference>
<organism evidence="5 6">
    <name type="scientific">Umezawaea endophytica</name>
    <dbReference type="NCBI Taxonomy" id="1654476"/>
    <lineage>
        <taxon>Bacteria</taxon>
        <taxon>Bacillati</taxon>
        <taxon>Actinomycetota</taxon>
        <taxon>Actinomycetes</taxon>
        <taxon>Pseudonocardiales</taxon>
        <taxon>Pseudonocardiaceae</taxon>
        <taxon>Umezawaea</taxon>
    </lineage>
</organism>
<dbReference type="Proteomes" id="UP001141259">
    <property type="component" value="Unassembled WGS sequence"/>
</dbReference>
<dbReference type="PROSITE" id="PS50043">
    <property type="entry name" value="HTH_LUXR_2"/>
    <property type="match status" value="1"/>
</dbReference>
<comment type="caution">
    <text evidence="5">The sequence shown here is derived from an EMBL/GenBank/DDBJ whole genome shotgun (WGS) entry which is preliminary data.</text>
</comment>
<proteinExistence type="predicted"/>
<dbReference type="InterPro" id="IPR000792">
    <property type="entry name" value="Tscrpt_reg_LuxR_C"/>
</dbReference>
<dbReference type="PRINTS" id="PR00038">
    <property type="entry name" value="HTHLUXR"/>
</dbReference>
<protein>
    <submittedName>
        <fullName evidence="5">Helix-turn-helix transcriptional regulator</fullName>
    </submittedName>
</protein>
<evidence type="ECO:0000256" key="1">
    <source>
        <dbReference type="ARBA" id="ARBA00023015"/>
    </source>
</evidence>
<dbReference type="SUPFAM" id="SSF46894">
    <property type="entry name" value="C-terminal effector domain of the bipartite response regulators"/>
    <property type="match status" value="1"/>
</dbReference>
<dbReference type="CDD" id="cd06170">
    <property type="entry name" value="LuxR_C_like"/>
    <property type="match status" value="1"/>
</dbReference>
<dbReference type="InterPro" id="IPR016032">
    <property type="entry name" value="Sig_transdc_resp-reg_C-effctor"/>
</dbReference>
<dbReference type="PROSITE" id="PS00622">
    <property type="entry name" value="HTH_LUXR_1"/>
    <property type="match status" value="1"/>
</dbReference>
<dbReference type="PANTHER" id="PTHR44688:SF16">
    <property type="entry name" value="DNA-BINDING TRANSCRIPTIONAL ACTIVATOR DEVR_DOSR"/>
    <property type="match status" value="1"/>
</dbReference>
<dbReference type="GO" id="GO:0006355">
    <property type="term" value="P:regulation of DNA-templated transcription"/>
    <property type="evidence" value="ECO:0007669"/>
    <property type="project" value="InterPro"/>
</dbReference>
<dbReference type="AlphaFoldDB" id="A0A9X2VHQ2"/>
<dbReference type="InterPro" id="IPR036388">
    <property type="entry name" value="WH-like_DNA-bd_sf"/>
</dbReference>
<gene>
    <name evidence="5" type="ORF">NZH93_07440</name>
</gene>
<reference evidence="5" key="1">
    <citation type="submission" date="2022-08" db="EMBL/GenBank/DDBJ databases">
        <authorList>
            <person name="Tistechok S."/>
            <person name="Samborskyy M."/>
            <person name="Roman I."/>
        </authorList>
    </citation>
    <scope>NUCLEOTIDE SEQUENCE</scope>
    <source>
        <strain evidence="5">DSM 103496</strain>
    </source>
</reference>
<accession>A0A9X2VHQ2</accession>
<evidence type="ECO:0000256" key="3">
    <source>
        <dbReference type="ARBA" id="ARBA00023163"/>
    </source>
</evidence>
<keyword evidence="1" id="KW-0805">Transcription regulation</keyword>
<dbReference type="Pfam" id="PF00196">
    <property type="entry name" value="GerE"/>
    <property type="match status" value="1"/>
</dbReference>
<keyword evidence="6" id="KW-1185">Reference proteome</keyword>
<keyword evidence="3" id="KW-0804">Transcription</keyword>
<dbReference type="Gene3D" id="1.10.10.10">
    <property type="entry name" value="Winged helix-like DNA-binding domain superfamily/Winged helix DNA-binding domain"/>
    <property type="match status" value="1"/>
</dbReference>
<dbReference type="GO" id="GO:0003677">
    <property type="term" value="F:DNA binding"/>
    <property type="evidence" value="ECO:0007669"/>
    <property type="project" value="UniProtKB-KW"/>
</dbReference>
<dbReference type="RefSeq" id="WP_259622198.1">
    <property type="nucleotide sequence ID" value="NZ_JANYMP010000003.1"/>
</dbReference>
<evidence type="ECO:0000313" key="5">
    <source>
        <dbReference type="EMBL" id="MCS7476682.1"/>
    </source>
</evidence>
<sequence length="763" mass="79331">MTALVLAPAVADALDRASRARHVVVAGPSGVGKTALLSTLDKRVVDNAESLSEAAVAALVADVAAGADLAVAHRPTRNPRLPVLLAALAPSVVRVRLGPWGRDQVGDFLRERTGRQPAAGQPHALHQRTGGVPAFLEAALSKDPVGALAPALDELGADVRTLLLAVALGAPLDLDLLAEALRTTPDAAQAVVDAARAASVIGADGGVPPIVAHAVRVLTPVDERVELARTLLRSQQDRKQSIRALATSLLDLPGAVADQAGALVAAAQETLRDDPVLAVRFLTAAVDLGGSAVELAPLVAEAHALSGDLDAALRTADLAVGSGDARVRDAGTVVAAMVLAQRGELARGAEVLSTATDSRAVDLAAIAHVATGEWRRAAELLDGTPASPTLAAGLTRRMARGLLTSVDSAPTTALSTLVSAASVADSLGAPHLLPDSPTALAAHVCLHLAELPLATTLLGGAAVDGVFGVRHQVLLAYTSVLGGDLATAARRLAPVKALRGLEPRDALLASAVDLGLARRRSDPRALEDGWETAYHALLVQPVDLFTLLPLGELVAAAARLGRAHQVAGHLDLAWDLLERSGHPPAWSVMLRWWAVHADLITGDTRAARHHVEALARHRAQTPSGRVLADAAECWLAVSTGAVDPDAVDRTATALHGHGLHWDAARLAGQAAIRTTDRATISRLLELARRLGPVSPEHESETGVLSDREQEVAALVLEGLTYREIGDRLFISGKTVEHHVTRMRQKLGCQSRRELLLTLGELLG</sequence>
<keyword evidence="2" id="KW-0238">DNA-binding</keyword>
<dbReference type="PANTHER" id="PTHR44688">
    <property type="entry name" value="DNA-BINDING TRANSCRIPTIONAL ACTIVATOR DEVR_DOSR"/>
    <property type="match status" value="1"/>
</dbReference>
<name>A0A9X2VHQ2_9PSEU</name>
<dbReference type="EMBL" id="JANYMP010000003">
    <property type="protein sequence ID" value="MCS7476682.1"/>
    <property type="molecule type" value="Genomic_DNA"/>
</dbReference>
<evidence type="ECO:0000313" key="6">
    <source>
        <dbReference type="Proteomes" id="UP001141259"/>
    </source>
</evidence>
<feature type="domain" description="HTH luxR-type" evidence="4">
    <location>
        <begin position="697"/>
        <end position="762"/>
    </location>
</feature>
<evidence type="ECO:0000256" key="2">
    <source>
        <dbReference type="ARBA" id="ARBA00023125"/>
    </source>
</evidence>